<name>A0A6J5TGD1_PRUAR</name>
<evidence type="ECO:0000313" key="1">
    <source>
        <dbReference type="EMBL" id="CAB4261758.1"/>
    </source>
</evidence>
<evidence type="ECO:0000313" key="2">
    <source>
        <dbReference type="Proteomes" id="UP000507222"/>
    </source>
</evidence>
<reference evidence="1 2" key="1">
    <citation type="submission" date="2020-05" db="EMBL/GenBank/DDBJ databases">
        <authorList>
            <person name="Campoy J."/>
            <person name="Schneeberger K."/>
            <person name="Spophaly S."/>
        </authorList>
    </citation>
    <scope>NUCLEOTIDE SEQUENCE [LARGE SCALE GENOMIC DNA]</scope>
    <source>
        <strain evidence="1">PruArmRojPasFocal</strain>
    </source>
</reference>
<gene>
    <name evidence="1" type="ORF">CURHAP_LOCUS662</name>
</gene>
<dbReference type="EMBL" id="CAEKDK010000001">
    <property type="protein sequence ID" value="CAB4261758.1"/>
    <property type="molecule type" value="Genomic_DNA"/>
</dbReference>
<proteinExistence type="predicted"/>
<protein>
    <submittedName>
        <fullName evidence="1">Uncharacterized protein</fullName>
    </submittedName>
</protein>
<sequence>MTKVREAMVFTIDAMKVGEVYLKLAKYMFKVKPTLQPLEKTLNWPFIWFLYQKHIGFLHVLTQEEKEQKVPRKEQL</sequence>
<dbReference type="Proteomes" id="UP000507222">
    <property type="component" value="Unassembled WGS sequence"/>
</dbReference>
<accession>A0A6J5TGD1</accession>
<organism evidence="1 2">
    <name type="scientific">Prunus armeniaca</name>
    <name type="common">Apricot</name>
    <name type="synonym">Armeniaca vulgaris</name>
    <dbReference type="NCBI Taxonomy" id="36596"/>
    <lineage>
        <taxon>Eukaryota</taxon>
        <taxon>Viridiplantae</taxon>
        <taxon>Streptophyta</taxon>
        <taxon>Embryophyta</taxon>
        <taxon>Tracheophyta</taxon>
        <taxon>Spermatophyta</taxon>
        <taxon>Magnoliopsida</taxon>
        <taxon>eudicotyledons</taxon>
        <taxon>Gunneridae</taxon>
        <taxon>Pentapetalae</taxon>
        <taxon>rosids</taxon>
        <taxon>fabids</taxon>
        <taxon>Rosales</taxon>
        <taxon>Rosaceae</taxon>
        <taxon>Amygdaloideae</taxon>
        <taxon>Amygdaleae</taxon>
        <taxon>Prunus</taxon>
    </lineage>
</organism>
<dbReference type="AlphaFoldDB" id="A0A6J5TGD1"/>